<feature type="chain" id="PRO_5016333828" evidence="3">
    <location>
        <begin position="24"/>
        <end position="685"/>
    </location>
</feature>
<name>A0A317Q2N5_9GAMM</name>
<gene>
    <name evidence="6" type="ORF">DET45_1185</name>
</gene>
<dbReference type="GO" id="GO:0006508">
    <property type="term" value="P:proteolysis"/>
    <property type="evidence" value="ECO:0007669"/>
    <property type="project" value="InterPro"/>
</dbReference>
<dbReference type="Pfam" id="PF00326">
    <property type="entry name" value="Peptidase_S9"/>
    <property type="match status" value="1"/>
</dbReference>
<comment type="caution">
    <text evidence="6">The sequence shown here is derived from an EMBL/GenBank/DDBJ whole genome shotgun (WGS) entry which is preliminary data.</text>
</comment>
<evidence type="ECO:0000313" key="6">
    <source>
        <dbReference type="EMBL" id="PWW09684.1"/>
    </source>
</evidence>
<feature type="domain" description="Peptidase S9 prolyl oligopeptidase catalytic" evidence="4">
    <location>
        <begin position="474"/>
        <end position="680"/>
    </location>
</feature>
<feature type="domain" description="Dipeptidylpeptidase IV N-terminal" evidence="5">
    <location>
        <begin position="197"/>
        <end position="286"/>
    </location>
</feature>
<evidence type="ECO:0000256" key="1">
    <source>
        <dbReference type="ARBA" id="ARBA00022801"/>
    </source>
</evidence>
<evidence type="ECO:0000256" key="2">
    <source>
        <dbReference type="ARBA" id="ARBA00022825"/>
    </source>
</evidence>
<dbReference type="GO" id="GO:0004177">
    <property type="term" value="F:aminopeptidase activity"/>
    <property type="evidence" value="ECO:0007669"/>
    <property type="project" value="UniProtKB-KW"/>
</dbReference>
<dbReference type="PANTHER" id="PTHR42776:SF27">
    <property type="entry name" value="DIPEPTIDYL PEPTIDASE FAMILY MEMBER 6"/>
    <property type="match status" value="1"/>
</dbReference>
<feature type="signal peptide" evidence="3">
    <location>
        <begin position="1"/>
        <end position="23"/>
    </location>
</feature>
<dbReference type="STRING" id="519453.SAMN04488070_1209"/>
<evidence type="ECO:0000313" key="7">
    <source>
        <dbReference type="Proteomes" id="UP000246964"/>
    </source>
</evidence>
<dbReference type="InterPro" id="IPR029058">
    <property type="entry name" value="AB_hydrolase_fold"/>
</dbReference>
<dbReference type="Pfam" id="PF07676">
    <property type="entry name" value="PD40"/>
    <property type="match status" value="2"/>
</dbReference>
<dbReference type="OrthoDB" id="9812921at2"/>
<keyword evidence="1" id="KW-0378">Hydrolase</keyword>
<dbReference type="Pfam" id="PF00930">
    <property type="entry name" value="DPPIV_N"/>
    <property type="match status" value="1"/>
</dbReference>
<dbReference type="InterPro" id="IPR011042">
    <property type="entry name" value="6-blade_b-propeller_TolB-like"/>
</dbReference>
<dbReference type="InterPro" id="IPR011659">
    <property type="entry name" value="WD40"/>
</dbReference>
<organism evidence="6 7">
    <name type="scientific">Pseudidiomarina maritima</name>
    <dbReference type="NCBI Taxonomy" id="519453"/>
    <lineage>
        <taxon>Bacteria</taxon>
        <taxon>Pseudomonadati</taxon>
        <taxon>Pseudomonadota</taxon>
        <taxon>Gammaproteobacteria</taxon>
        <taxon>Alteromonadales</taxon>
        <taxon>Idiomarinaceae</taxon>
        <taxon>Pseudidiomarina</taxon>
    </lineage>
</organism>
<evidence type="ECO:0000259" key="5">
    <source>
        <dbReference type="Pfam" id="PF00930"/>
    </source>
</evidence>
<dbReference type="RefSeq" id="WP_110076671.1">
    <property type="nucleotide sequence ID" value="NZ_QGTT01000018.1"/>
</dbReference>
<sequence length="685" mass="76232">MKTIMTTALALVASALVYAPAQAANSEAQSKQQLLQLEDVFQLEYASNPAIHPSGDYTVFVRNFMNIMADRKQGNLWRVNNKGELRPLTGGDAQDHSPTWSPDGKQLAFVSNRSGSNQIHLYWTDTREHAPITRLTSSPSNLSWSPDGKWLAFTMFTPQHKAAPVSLPGKPQGANWAEPPRYIDKDNYRADGAGYTPDGYSQIYVVPTTGGSPRQLTFGDYNHGGALAWSADAKQLIFSANSHADAFEQPNNSELYQLTLATGDIQQLTDRQGPDHSPVISPDGKKLAWLGYDDTYKSYQLTHLYVMDLSGQSPKLLTQDFDYSVGQVKWADDSRGLYFAYDREGKGHIAYQNLNGKRRVLSDSMGGLSYSRPYSGGQFDVSSSGDLVYTLASANRPADLVLQTSKITRKLTALNDDLLNHKTLARIEEIWYDSSVDDNKIQGWIAYPPNFDPTKKYPLILEIHGGPHTAYAGSFAAEIQLMAAQGYVVLYTNPRGSTSYGEKFAQEIHHNYPSHDYNDLMDGVDALISKGFIDEQRLYVTGGSGGGVLTAWIVGHTDRFAAAVVAKPVINWYSFVLTADMYNYFSKYWFPGKPWEHQEHYMKYSPISYVGNVTTPTMLLTGEADHRTPISESEQYYQALKLAGVETAMVRVPDAPHGIYARPSNLMAKVAYILHWFEQHQPSAN</sequence>
<dbReference type="AlphaFoldDB" id="A0A317Q2N5"/>
<dbReference type="Gene3D" id="3.40.50.1820">
    <property type="entry name" value="alpha/beta hydrolase"/>
    <property type="match status" value="1"/>
</dbReference>
<keyword evidence="7" id="KW-1185">Reference proteome</keyword>
<proteinExistence type="predicted"/>
<keyword evidence="6" id="KW-0645">Protease</keyword>
<dbReference type="EMBL" id="QGTT01000018">
    <property type="protein sequence ID" value="PWW09684.1"/>
    <property type="molecule type" value="Genomic_DNA"/>
</dbReference>
<dbReference type="Proteomes" id="UP000246964">
    <property type="component" value="Unassembled WGS sequence"/>
</dbReference>
<dbReference type="Gene3D" id="2.120.10.30">
    <property type="entry name" value="TolB, C-terminal domain"/>
    <property type="match status" value="3"/>
</dbReference>
<keyword evidence="2" id="KW-0720">Serine protease</keyword>
<reference evidence="6 7" key="1">
    <citation type="submission" date="2018-05" db="EMBL/GenBank/DDBJ databases">
        <title>Freshwater and sediment microbial communities from various areas in North America, analyzing microbe dynamics in response to fracking.</title>
        <authorList>
            <person name="Lamendella R."/>
        </authorList>
    </citation>
    <scope>NUCLEOTIDE SEQUENCE [LARGE SCALE GENOMIC DNA]</scope>
    <source>
        <strain evidence="6 7">125B1</strain>
    </source>
</reference>
<dbReference type="SUPFAM" id="SSF82171">
    <property type="entry name" value="DPP6 N-terminal domain-like"/>
    <property type="match status" value="1"/>
</dbReference>
<evidence type="ECO:0000256" key="3">
    <source>
        <dbReference type="SAM" id="SignalP"/>
    </source>
</evidence>
<dbReference type="PANTHER" id="PTHR42776">
    <property type="entry name" value="SERINE PEPTIDASE S9 FAMILY MEMBER"/>
    <property type="match status" value="1"/>
</dbReference>
<dbReference type="SUPFAM" id="SSF53474">
    <property type="entry name" value="alpha/beta-Hydrolases"/>
    <property type="match status" value="1"/>
</dbReference>
<accession>A0A317Q2N5</accession>
<dbReference type="GO" id="GO:0004252">
    <property type="term" value="F:serine-type endopeptidase activity"/>
    <property type="evidence" value="ECO:0007669"/>
    <property type="project" value="TreeGrafter"/>
</dbReference>
<evidence type="ECO:0000259" key="4">
    <source>
        <dbReference type="Pfam" id="PF00326"/>
    </source>
</evidence>
<dbReference type="InterPro" id="IPR001375">
    <property type="entry name" value="Peptidase_S9_cat"/>
</dbReference>
<dbReference type="InterPro" id="IPR002469">
    <property type="entry name" value="Peptidase_S9B_N"/>
</dbReference>
<keyword evidence="6" id="KW-0031">Aminopeptidase</keyword>
<protein>
    <submittedName>
        <fullName evidence="6">Dipeptidyl aminopeptidase/acylaminoacyl peptidase</fullName>
    </submittedName>
</protein>
<keyword evidence="3" id="KW-0732">Signal</keyword>